<dbReference type="InterPro" id="IPR008927">
    <property type="entry name" value="6-PGluconate_DH-like_C_sf"/>
</dbReference>
<dbReference type="PROSITE" id="PS00067">
    <property type="entry name" value="3HCDH"/>
    <property type="match status" value="1"/>
</dbReference>
<dbReference type="Gene3D" id="1.10.1040.10">
    <property type="entry name" value="N-(1-d-carboxylethyl)-l-norvaline Dehydrogenase, domain 2"/>
    <property type="match status" value="1"/>
</dbReference>
<dbReference type="Pfam" id="PF00725">
    <property type="entry name" value="3HCDH"/>
    <property type="match status" value="1"/>
</dbReference>
<evidence type="ECO:0000313" key="8">
    <source>
        <dbReference type="Proteomes" id="UP000327011"/>
    </source>
</evidence>
<feature type="transmembrane region" description="Helical" evidence="4">
    <location>
        <begin position="12"/>
        <end position="33"/>
    </location>
</feature>
<evidence type="ECO:0000256" key="2">
    <source>
        <dbReference type="ARBA" id="ARBA00009463"/>
    </source>
</evidence>
<evidence type="ECO:0000256" key="1">
    <source>
        <dbReference type="ARBA" id="ARBA00005086"/>
    </source>
</evidence>
<dbReference type="InterPro" id="IPR006180">
    <property type="entry name" value="3-OHacyl-CoA_DH_CS"/>
</dbReference>
<dbReference type="Pfam" id="PF02737">
    <property type="entry name" value="3HCDH_N"/>
    <property type="match status" value="1"/>
</dbReference>
<evidence type="ECO:0000256" key="4">
    <source>
        <dbReference type="SAM" id="Phobius"/>
    </source>
</evidence>
<keyword evidence="4" id="KW-0812">Transmembrane</keyword>
<dbReference type="GO" id="GO:0016616">
    <property type="term" value="F:oxidoreductase activity, acting on the CH-OH group of donors, NAD or NADP as acceptor"/>
    <property type="evidence" value="ECO:0007669"/>
    <property type="project" value="InterPro"/>
</dbReference>
<keyword evidence="4" id="KW-0472">Membrane</keyword>
<protein>
    <submittedName>
        <fullName evidence="7">Hydroxylacyl-CoA dehydrogenase</fullName>
    </submittedName>
</protein>
<comment type="caution">
    <text evidence="7">The sequence shown here is derived from an EMBL/GenBank/DDBJ whole genome shotgun (WGS) entry which is preliminary data.</text>
</comment>
<dbReference type="AlphaFoldDB" id="A0A5J5K3P7"/>
<gene>
    <name evidence="7" type="ORF">F5972_16375</name>
</gene>
<dbReference type="PANTHER" id="PTHR48075:SF5">
    <property type="entry name" value="3-HYDROXYBUTYRYL-COA DEHYDROGENASE"/>
    <property type="match status" value="1"/>
</dbReference>
<evidence type="ECO:0000313" key="7">
    <source>
        <dbReference type="EMBL" id="KAA9378427.1"/>
    </source>
</evidence>
<keyword evidence="3" id="KW-0560">Oxidoreductase</keyword>
<dbReference type="GO" id="GO:0006631">
    <property type="term" value="P:fatty acid metabolic process"/>
    <property type="evidence" value="ECO:0007669"/>
    <property type="project" value="InterPro"/>
</dbReference>
<feature type="domain" description="3-hydroxyacyl-CoA dehydrogenase C-terminal" evidence="5">
    <location>
        <begin position="193"/>
        <end position="258"/>
    </location>
</feature>
<dbReference type="Proteomes" id="UP000327011">
    <property type="component" value="Unassembled WGS sequence"/>
</dbReference>
<evidence type="ECO:0000256" key="3">
    <source>
        <dbReference type="ARBA" id="ARBA00023002"/>
    </source>
</evidence>
<dbReference type="InterPro" id="IPR036291">
    <property type="entry name" value="NAD(P)-bd_dom_sf"/>
</dbReference>
<reference evidence="7 8" key="1">
    <citation type="submission" date="2019-09" db="EMBL/GenBank/DDBJ databases">
        <title>Screening of Novel Bioactive Compounds from Soil-Associated.</title>
        <authorList>
            <person name="Gong X."/>
        </authorList>
    </citation>
    <scope>NUCLEOTIDE SEQUENCE [LARGE SCALE GENOMIC DNA]</scope>
    <source>
        <strain evidence="7 8">Gxj-6</strain>
    </source>
</reference>
<dbReference type="InterPro" id="IPR013328">
    <property type="entry name" value="6PGD_dom2"/>
</dbReference>
<feature type="domain" description="3-hydroxyacyl-CoA dehydrogenase NAD binding" evidence="6">
    <location>
        <begin position="11"/>
        <end position="189"/>
    </location>
</feature>
<accession>A0A5J5K3P7</accession>
<organism evidence="7 8">
    <name type="scientific">Microbispora cellulosiformans</name>
    <dbReference type="NCBI Taxonomy" id="2614688"/>
    <lineage>
        <taxon>Bacteria</taxon>
        <taxon>Bacillati</taxon>
        <taxon>Actinomycetota</taxon>
        <taxon>Actinomycetes</taxon>
        <taxon>Streptosporangiales</taxon>
        <taxon>Streptosporangiaceae</taxon>
        <taxon>Microbispora</taxon>
    </lineage>
</organism>
<keyword evidence="8" id="KW-1185">Reference proteome</keyword>
<keyword evidence="4" id="KW-1133">Transmembrane helix</keyword>
<comment type="similarity">
    <text evidence="2">Belongs to the 3-hydroxyacyl-CoA dehydrogenase family.</text>
</comment>
<dbReference type="RefSeq" id="WP_150934332.1">
    <property type="nucleotide sequence ID" value="NZ_VYTZ01000005.1"/>
</dbReference>
<sequence length="327" mass="34992">MNDGAGNAYRSVAVVGAGVIGVSWTALFLGHGLRVTVNDPRPDVEDVVRAGLDEIAPTMRELGLPIAGAAARTEALRFEPRLAAAVAGADVVQENGPELLGVKQELWAVIEEAAPPHALLLSSSSGIPATAMAEHMREPERLLIGHSFNPPHLVPLVEIVPGRHTDPAVVERAGRFYRGLGKRPQVLTKEIPGFVANRLQAALFREAIYLVTEGVVTEQELDDIVTASIGMRWAAAGPFRTFHLGGGPGGLPAFFRHLGRALEEWWGQSGTPHLDGPTVALLNEQAQHFGGSVEELAAERDAAQIAVMRALGEIPGPAREEENERFR</sequence>
<dbReference type="GO" id="GO:0070403">
    <property type="term" value="F:NAD+ binding"/>
    <property type="evidence" value="ECO:0007669"/>
    <property type="project" value="InterPro"/>
</dbReference>
<dbReference type="InterPro" id="IPR006108">
    <property type="entry name" value="3HC_DH_C"/>
</dbReference>
<comment type="pathway">
    <text evidence="1">Lipid metabolism; butanoate metabolism.</text>
</comment>
<dbReference type="EMBL" id="VYTZ01000005">
    <property type="protein sequence ID" value="KAA9378427.1"/>
    <property type="molecule type" value="Genomic_DNA"/>
</dbReference>
<dbReference type="SUPFAM" id="SSF51735">
    <property type="entry name" value="NAD(P)-binding Rossmann-fold domains"/>
    <property type="match status" value="1"/>
</dbReference>
<evidence type="ECO:0000259" key="6">
    <source>
        <dbReference type="Pfam" id="PF02737"/>
    </source>
</evidence>
<dbReference type="Gene3D" id="3.40.50.720">
    <property type="entry name" value="NAD(P)-binding Rossmann-like Domain"/>
    <property type="match status" value="1"/>
</dbReference>
<evidence type="ECO:0000259" key="5">
    <source>
        <dbReference type="Pfam" id="PF00725"/>
    </source>
</evidence>
<dbReference type="SUPFAM" id="SSF48179">
    <property type="entry name" value="6-phosphogluconate dehydrogenase C-terminal domain-like"/>
    <property type="match status" value="1"/>
</dbReference>
<dbReference type="InterPro" id="IPR006176">
    <property type="entry name" value="3-OHacyl-CoA_DH_NAD-bd"/>
</dbReference>
<proteinExistence type="inferred from homology"/>
<dbReference type="PANTHER" id="PTHR48075">
    <property type="entry name" value="3-HYDROXYACYL-COA DEHYDROGENASE FAMILY PROTEIN"/>
    <property type="match status" value="1"/>
</dbReference>
<name>A0A5J5K3P7_9ACTN</name>